<dbReference type="SUPFAM" id="SSF53300">
    <property type="entry name" value="vWA-like"/>
    <property type="match status" value="1"/>
</dbReference>
<evidence type="ECO:0000313" key="3">
    <source>
        <dbReference type="Proteomes" id="UP000606870"/>
    </source>
</evidence>
<dbReference type="Gene3D" id="3.40.50.410">
    <property type="entry name" value="von Willebrand factor, type A domain"/>
    <property type="match status" value="1"/>
</dbReference>
<dbReference type="PROSITE" id="PS50234">
    <property type="entry name" value="VWFA"/>
    <property type="match status" value="1"/>
</dbReference>
<reference evidence="2 3" key="1">
    <citation type="submission" date="2020-08" db="EMBL/GenBank/DDBJ databases">
        <authorList>
            <person name="Liu C."/>
            <person name="Sun Q."/>
        </authorList>
    </citation>
    <scope>NUCLEOTIDE SEQUENCE [LARGE SCALE GENOMIC DNA]</scope>
    <source>
        <strain evidence="2 3">NSJ-59</strain>
    </source>
</reference>
<evidence type="ECO:0000313" key="2">
    <source>
        <dbReference type="EMBL" id="MBC3537766.1"/>
    </source>
</evidence>
<proteinExistence type="predicted"/>
<comment type="caution">
    <text evidence="2">The sequence shown here is derived from an EMBL/GenBank/DDBJ whole genome shotgun (WGS) entry which is preliminary data.</text>
</comment>
<accession>A0ABR6VKF5</accession>
<dbReference type="InterPro" id="IPR036465">
    <property type="entry name" value="vWFA_dom_sf"/>
</dbReference>
<dbReference type="Proteomes" id="UP000606870">
    <property type="component" value="Unassembled WGS sequence"/>
</dbReference>
<feature type="domain" description="VWFA" evidence="1">
    <location>
        <begin position="7"/>
        <end position="210"/>
    </location>
</feature>
<protein>
    <recommendedName>
        <fullName evidence="1">VWFA domain-containing protein</fullName>
    </recommendedName>
</protein>
<organism evidence="2 3">
    <name type="scientific">Megasphaera hominis</name>
    <dbReference type="NCBI Taxonomy" id="159836"/>
    <lineage>
        <taxon>Bacteria</taxon>
        <taxon>Bacillati</taxon>
        <taxon>Bacillota</taxon>
        <taxon>Negativicutes</taxon>
        <taxon>Veillonellales</taxon>
        <taxon>Veillonellaceae</taxon>
        <taxon>Megasphaera</taxon>
    </lineage>
</organism>
<keyword evidence="3" id="KW-1185">Reference proteome</keyword>
<gene>
    <name evidence="2" type="ORF">H8J70_10995</name>
</gene>
<name>A0ABR6VKF5_9FIRM</name>
<dbReference type="EMBL" id="JACOGK010000040">
    <property type="protein sequence ID" value="MBC3537766.1"/>
    <property type="molecule type" value="Genomic_DNA"/>
</dbReference>
<sequence>MKKNLTELVFILDRSGSMAGLESDTLGGYNGFLQKQKALDGECTLTTVLFDNDYEVLHDRINLQAVAPLTDKDYYVRGCTALLDAMGKTIRKISQVQEMTAPDYRAEKVLFVIITDGLENASREFTTKQVKHMIEAQKKQGWEFIFLGANMDAVETASQYGIDADRAVDYLADEAGTDLNFEVMNDVVTAMRYADADADYCLSEAVDSKLDRIRQDAKKRSRKVRHTSHK</sequence>
<dbReference type="RefSeq" id="WP_186504340.1">
    <property type="nucleotide sequence ID" value="NZ_JACOGK010000040.1"/>
</dbReference>
<dbReference type="InterPro" id="IPR002035">
    <property type="entry name" value="VWF_A"/>
</dbReference>
<evidence type="ECO:0000259" key="1">
    <source>
        <dbReference type="PROSITE" id="PS50234"/>
    </source>
</evidence>